<comment type="similarity">
    <text evidence="2">Belongs to the DsrC/TusE family.</text>
</comment>
<dbReference type="GO" id="GO:0005737">
    <property type="term" value="C:cytoplasm"/>
    <property type="evidence" value="ECO:0007669"/>
    <property type="project" value="UniProtKB-SubCell"/>
</dbReference>
<sequence length="217" mass="25575">MTTYTFNSKTYDVDSEGFLLNFNTWDEDFATGTAHKIEISQLTKDHWDVIYAIRNFFLELGRCPLVYQVCRKNGLHLKDLRTLFPNGYLRGACRISGITYKEGYLKYSYLMDNIREINAFNDDKIYATDVRGFLVNSSEWDENFAVHKAFEMKMPENLTEKHWKIIRFLRENYEKNKVVATIYETCEANKIEIDELEQLFPDGYHRGAVKISGLRVR</sequence>
<evidence type="ECO:0000313" key="4">
    <source>
        <dbReference type="EMBL" id="OGL45683.1"/>
    </source>
</evidence>
<dbReference type="Gene3D" id="3.30.1420.10">
    <property type="match status" value="2"/>
</dbReference>
<protein>
    <recommendedName>
        <fullName evidence="6">Sulfurtransferase TusE</fullName>
    </recommendedName>
</protein>
<dbReference type="Gene3D" id="1.10.10.370">
    <property type="entry name" value="DsrC-like protein, C-terminal domain"/>
    <property type="match status" value="2"/>
</dbReference>
<accession>A0A1F7RVV6</accession>
<keyword evidence="3" id="KW-0963">Cytoplasm</keyword>
<evidence type="ECO:0008006" key="6">
    <source>
        <dbReference type="Google" id="ProtNLM"/>
    </source>
</evidence>
<proteinExistence type="inferred from homology"/>
<evidence type="ECO:0000256" key="2">
    <source>
        <dbReference type="ARBA" id="ARBA00005718"/>
    </source>
</evidence>
<name>A0A1F7RVV6_9BACT</name>
<dbReference type="InterPro" id="IPR043163">
    <property type="entry name" value="DsrC-like_N"/>
</dbReference>
<evidence type="ECO:0000256" key="1">
    <source>
        <dbReference type="ARBA" id="ARBA00004496"/>
    </source>
</evidence>
<dbReference type="AlphaFoldDB" id="A0A1F7RVV6"/>
<evidence type="ECO:0000313" key="5">
    <source>
        <dbReference type="Proteomes" id="UP000179266"/>
    </source>
</evidence>
<comment type="subcellular location">
    <subcellularLocation>
        <location evidence="1">Cytoplasm</location>
    </subcellularLocation>
</comment>
<dbReference type="InterPro" id="IPR042072">
    <property type="entry name" value="DsrC-like_C"/>
</dbReference>
<dbReference type="NCBIfam" id="TIGR03342">
    <property type="entry name" value="dsrC_tusE_dsvC"/>
    <property type="match status" value="1"/>
</dbReference>
<dbReference type="EMBL" id="MGDD01000165">
    <property type="protein sequence ID" value="OGL45683.1"/>
    <property type="molecule type" value="Genomic_DNA"/>
</dbReference>
<dbReference type="PANTHER" id="PTHR37010:SF1">
    <property type="entry name" value="SULFURTRANSFERASE TUSE"/>
    <property type="match status" value="1"/>
</dbReference>
<gene>
    <name evidence="4" type="ORF">A2161_08510</name>
</gene>
<dbReference type="SUPFAM" id="SSF69721">
    <property type="entry name" value="DsrC, the gamma subunit of dissimilatory sulfite reductase"/>
    <property type="match status" value="2"/>
</dbReference>
<dbReference type="GO" id="GO:0097163">
    <property type="term" value="F:sulfur carrier activity"/>
    <property type="evidence" value="ECO:0007669"/>
    <property type="project" value="TreeGrafter"/>
</dbReference>
<organism evidence="4 5">
    <name type="scientific">Candidatus Schekmanbacteria bacterium RBG_13_48_7</name>
    <dbReference type="NCBI Taxonomy" id="1817878"/>
    <lineage>
        <taxon>Bacteria</taxon>
        <taxon>Candidatus Schekmaniibacteriota</taxon>
    </lineage>
</organism>
<dbReference type="GO" id="GO:0002143">
    <property type="term" value="P:tRNA wobble position uridine thiolation"/>
    <property type="evidence" value="ECO:0007669"/>
    <property type="project" value="TreeGrafter"/>
</dbReference>
<dbReference type="Pfam" id="PF04358">
    <property type="entry name" value="DsrC"/>
    <property type="match status" value="2"/>
</dbReference>
<dbReference type="InterPro" id="IPR025526">
    <property type="entry name" value="DsrC-like_dom_sf"/>
</dbReference>
<comment type="caution">
    <text evidence="4">The sequence shown here is derived from an EMBL/GenBank/DDBJ whole genome shotgun (WGS) entry which is preliminary data.</text>
</comment>
<evidence type="ECO:0000256" key="3">
    <source>
        <dbReference type="ARBA" id="ARBA00022490"/>
    </source>
</evidence>
<reference evidence="4 5" key="1">
    <citation type="journal article" date="2016" name="Nat. Commun.">
        <title>Thousands of microbial genomes shed light on interconnected biogeochemical processes in an aquifer system.</title>
        <authorList>
            <person name="Anantharaman K."/>
            <person name="Brown C.T."/>
            <person name="Hug L.A."/>
            <person name="Sharon I."/>
            <person name="Castelle C.J."/>
            <person name="Probst A.J."/>
            <person name="Thomas B.C."/>
            <person name="Singh A."/>
            <person name="Wilkins M.J."/>
            <person name="Karaoz U."/>
            <person name="Brodie E.L."/>
            <person name="Williams K.H."/>
            <person name="Hubbard S.S."/>
            <person name="Banfield J.F."/>
        </authorList>
    </citation>
    <scope>NUCLEOTIDE SEQUENCE [LARGE SCALE GENOMIC DNA]</scope>
</reference>
<dbReference type="InterPro" id="IPR007453">
    <property type="entry name" value="DsrC/TusE"/>
</dbReference>
<dbReference type="PANTHER" id="PTHR37010">
    <property type="entry name" value="SULFURTRANSFERASE TUSE"/>
    <property type="match status" value="1"/>
</dbReference>
<dbReference type="Proteomes" id="UP000179266">
    <property type="component" value="Unassembled WGS sequence"/>
</dbReference>